<accession>A0A9D4S0D2</accession>
<dbReference type="EMBL" id="JAIWYP010000001">
    <property type="protein sequence ID" value="KAH3885718.1"/>
    <property type="molecule type" value="Genomic_DNA"/>
</dbReference>
<reference evidence="2" key="2">
    <citation type="submission" date="2020-11" db="EMBL/GenBank/DDBJ databases">
        <authorList>
            <person name="McCartney M.A."/>
            <person name="Auch B."/>
            <person name="Kono T."/>
            <person name="Mallez S."/>
            <person name="Becker A."/>
            <person name="Gohl D.M."/>
            <person name="Silverstein K.A.T."/>
            <person name="Koren S."/>
            <person name="Bechman K.B."/>
            <person name="Herman A."/>
            <person name="Abrahante J.E."/>
            <person name="Garbe J."/>
        </authorList>
    </citation>
    <scope>NUCLEOTIDE SEQUENCE</scope>
    <source>
        <strain evidence="2">Duluth1</strain>
        <tissue evidence="2">Whole animal</tissue>
    </source>
</reference>
<evidence type="ECO:0000313" key="2">
    <source>
        <dbReference type="EMBL" id="KAH3885718.1"/>
    </source>
</evidence>
<protein>
    <submittedName>
        <fullName evidence="2">Uncharacterized protein</fullName>
    </submittedName>
</protein>
<feature type="region of interest" description="Disordered" evidence="1">
    <location>
        <begin position="1"/>
        <end position="39"/>
    </location>
</feature>
<proteinExistence type="predicted"/>
<comment type="caution">
    <text evidence="2">The sequence shown here is derived from an EMBL/GenBank/DDBJ whole genome shotgun (WGS) entry which is preliminary data.</text>
</comment>
<evidence type="ECO:0000256" key="1">
    <source>
        <dbReference type="SAM" id="MobiDB-lite"/>
    </source>
</evidence>
<keyword evidence="3" id="KW-1185">Reference proteome</keyword>
<evidence type="ECO:0000313" key="3">
    <source>
        <dbReference type="Proteomes" id="UP000828390"/>
    </source>
</evidence>
<feature type="compositionally biased region" description="Polar residues" evidence="1">
    <location>
        <begin position="1"/>
        <end position="11"/>
    </location>
</feature>
<dbReference type="AlphaFoldDB" id="A0A9D4S0D2"/>
<dbReference type="Proteomes" id="UP000828390">
    <property type="component" value="Unassembled WGS sequence"/>
</dbReference>
<reference evidence="2" key="1">
    <citation type="journal article" date="2019" name="bioRxiv">
        <title>The Genome of the Zebra Mussel, Dreissena polymorpha: A Resource for Invasive Species Research.</title>
        <authorList>
            <person name="McCartney M.A."/>
            <person name="Auch B."/>
            <person name="Kono T."/>
            <person name="Mallez S."/>
            <person name="Zhang Y."/>
            <person name="Obille A."/>
            <person name="Becker A."/>
            <person name="Abrahante J.E."/>
            <person name="Garbe J."/>
            <person name="Badalamenti J.P."/>
            <person name="Herman A."/>
            <person name="Mangelson H."/>
            <person name="Liachko I."/>
            <person name="Sullivan S."/>
            <person name="Sone E.D."/>
            <person name="Koren S."/>
            <person name="Silverstein K.A.T."/>
            <person name="Beckman K.B."/>
            <person name="Gohl D.M."/>
        </authorList>
    </citation>
    <scope>NUCLEOTIDE SEQUENCE</scope>
    <source>
        <strain evidence="2">Duluth1</strain>
        <tissue evidence="2">Whole animal</tissue>
    </source>
</reference>
<gene>
    <name evidence="2" type="ORF">DPMN_009714</name>
</gene>
<name>A0A9D4S0D2_DREPO</name>
<organism evidence="2 3">
    <name type="scientific">Dreissena polymorpha</name>
    <name type="common">Zebra mussel</name>
    <name type="synonym">Mytilus polymorpha</name>
    <dbReference type="NCBI Taxonomy" id="45954"/>
    <lineage>
        <taxon>Eukaryota</taxon>
        <taxon>Metazoa</taxon>
        <taxon>Spiralia</taxon>
        <taxon>Lophotrochozoa</taxon>
        <taxon>Mollusca</taxon>
        <taxon>Bivalvia</taxon>
        <taxon>Autobranchia</taxon>
        <taxon>Heteroconchia</taxon>
        <taxon>Euheterodonta</taxon>
        <taxon>Imparidentia</taxon>
        <taxon>Neoheterodontei</taxon>
        <taxon>Myida</taxon>
        <taxon>Dreissenoidea</taxon>
        <taxon>Dreissenidae</taxon>
        <taxon>Dreissena</taxon>
    </lineage>
</organism>
<sequence>MGNTTSGQSKKNSMECDSGRPTMSHPTIREKPDFTGNNQHIRDCAKHFLAR</sequence>